<dbReference type="GO" id="GO:0005829">
    <property type="term" value="C:cytosol"/>
    <property type="evidence" value="ECO:0007669"/>
    <property type="project" value="TreeGrafter"/>
</dbReference>
<keyword evidence="1" id="KW-0963">Cytoplasm</keyword>
<organism evidence="3 4">
    <name type="scientific">Burkholderia singularis</name>
    <dbReference type="NCBI Taxonomy" id="1503053"/>
    <lineage>
        <taxon>Bacteria</taxon>
        <taxon>Pseudomonadati</taxon>
        <taxon>Pseudomonadota</taxon>
        <taxon>Betaproteobacteria</taxon>
        <taxon>Burkholderiales</taxon>
        <taxon>Burkholderiaceae</taxon>
        <taxon>Burkholderia</taxon>
        <taxon>pseudomallei group</taxon>
    </lineage>
</organism>
<dbReference type="GO" id="GO:0016812">
    <property type="term" value="F:hydrolase activity, acting on carbon-nitrogen (but not peptide) bonds, in cyclic amides"/>
    <property type="evidence" value="ECO:0007669"/>
    <property type="project" value="TreeGrafter"/>
</dbReference>
<comment type="caution">
    <text evidence="3">The sequence shown here is derived from an EMBL/GenBank/DDBJ whole genome shotgun (WGS) entry which is preliminary data.</text>
</comment>
<evidence type="ECO:0000256" key="1">
    <source>
        <dbReference type="ARBA" id="ARBA00022490"/>
    </source>
</evidence>
<protein>
    <submittedName>
        <fullName evidence="3">N-acyl-D-glutamate amidohydrolase</fullName>
    </submittedName>
</protein>
<dbReference type="OrthoDB" id="9782972at2"/>
<dbReference type="SUPFAM" id="SSF51556">
    <property type="entry name" value="Metallo-dependent hydrolases"/>
    <property type="match status" value="1"/>
</dbReference>
<dbReference type="Gene3D" id="2.30.40.10">
    <property type="entry name" value="Urease, subunit C, domain 1"/>
    <property type="match status" value="1"/>
</dbReference>
<dbReference type="EMBL" id="LOWA01000054">
    <property type="protein sequence ID" value="KVE24550.1"/>
    <property type="molecule type" value="Genomic_DNA"/>
</dbReference>
<keyword evidence="3" id="KW-0378">Hydrolase</keyword>
<evidence type="ECO:0000259" key="2">
    <source>
        <dbReference type="Pfam" id="PF07969"/>
    </source>
</evidence>
<dbReference type="Gene3D" id="3.20.20.140">
    <property type="entry name" value="Metal-dependent hydrolases"/>
    <property type="match status" value="2"/>
</dbReference>
<dbReference type="Pfam" id="PF07969">
    <property type="entry name" value="Amidohydro_3"/>
    <property type="match status" value="1"/>
</dbReference>
<gene>
    <name evidence="3" type="ORF">WS67_20870</name>
</gene>
<keyword evidence="4" id="KW-1185">Reference proteome</keyword>
<dbReference type="RefSeq" id="WP_059519770.1">
    <property type="nucleotide sequence ID" value="NZ_CP013449.1"/>
</dbReference>
<dbReference type="InterPro" id="IPR050378">
    <property type="entry name" value="Metallo-dep_Hydrolases_sf"/>
</dbReference>
<dbReference type="AlphaFoldDB" id="A0A103DXV8"/>
<evidence type="ECO:0000313" key="4">
    <source>
        <dbReference type="Proteomes" id="UP000062788"/>
    </source>
</evidence>
<dbReference type="PANTHER" id="PTHR11647:SF1">
    <property type="entry name" value="COLLAPSIN RESPONSE MEDIATOR PROTEIN"/>
    <property type="match status" value="1"/>
</dbReference>
<dbReference type="Proteomes" id="UP000062788">
    <property type="component" value="Unassembled WGS sequence"/>
</dbReference>
<reference evidence="3 4" key="1">
    <citation type="submission" date="2015-11" db="EMBL/GenBank/DDBJ databases">
        <title>Expanding the genomic diversity of Burkholderia species for the development of highly accurate diagnostics.</title>
        <authorList>
            <person name="Sahl J."/>
            <person name="Keim P."/>
            <person name="Wagner D."/>
        </authorList>
    </citation>
    <scope>NUCLEOTIDE SEQUENCE [LARGE SCALE GENOMIC DNA]</scope>
    <source>
        <strain evidence="3 4">TSV85</strain>
    </source>
</reference>
<proteinExistence type="predicted"/>
<dbReference type="InterPro" id="IPR011059">
    <property type="entry name" value="Metal-dep_hydrolase_composite"/>
</dbReference>
<dbReference type="PANTHER" id="PTHR11647">
    <property type="entry name" value="HYDRANTOINASE/DIHYDROPYRIMIDINASE FAMILY MEMBER"/>
    <property type="match status" value="1"/>
</dbReference>
<evidence type="ECO:0000313" key="3">
    <source>
        <dbReference type="EMBL" id="KVE24550.1"/>
    </source>
</evidence>
<dbReference type="SUPFAM" id="SSF51338">
    <property type="entry name" value="Composite domain of metallo-dependent hydrolases"/>
    <property type="match status" value="1"/>
</dbReference>
<feature type="domain" description="Amidohydrolase 3" evidence="2">
    <location>
        <begin position="48"/>
        <end position="200"/>
    </location>
</feature>
<accession>A0A103DXV8</accession>
<dbReference type="InterPro" id="IPR013108">
    <property type="entry name" value="Amidohydro_3"/>
</dbReference>
<sequence>MAHYDTIIRNGLWFDGTGAAPRTRDLGIRDGRVATVSDTPLAADSAQSIDASGKWVMPGFVDIHTHYDAEILVSPGLPESVRHGVTSVFLGSCSLSTVHADALDCTDLFSRVEALPREQMLSVLSRVKTWDSAAGYVSHLESLPLGPNVAAFLGHSDLRTYVMGLGRAVDDHVRPDRAELQRMEALLDDALDAGFVGLSSMTTPWDKLDGERYRSKSLPSTFATWHEYRRLNRVLRRRGRVLQSAPNTTNPLNGLLFMAASAGYFLRKPLRTSLLVAADSKAAPKGTLDVLLNGVKFANALLRAKLVWQHLPVPFEVYADGIDFVIFEEFGAGRAALHLNDALERNKLLQNEGYRRQFRKQVGKGLDLRLWTRDLYDTLIVDCPDASVIGKSFGQVADERGLHPADALLDLVVSHGKQVRWRMTIANHRADVLDRVATHPALQIGFADSGAHLRNMAFYNAPVRFLRRVHEAGQAGRPFMTIQQAVHRVTGELAAYFGIDAGTLRIGDRADIAIIDPAHLDASVDAYHEQAMPVFDGLRRLVNRSGAAVAATLVNGQTVYRDGAFADGYGERQRTGRFLRAATR</sequence>
<name>A0A103DXV8_9BURK</name>
<dbReference type="InterPro" id="IPR032466">
    <property type="entry name" value="Metal_Hydrolase"/>
</dbReference>